<dbReference type="PRINTS" id="PR00252">
    <property type="entry name" value="NRIONCHANNEL"/>
</dbReference>
<dbReference type="InterPro" id="IPR036734">
    <property type="entry name" value="Neur_chan_lig-bd_sf"/>
</dbReference>
<dbReference type="OMA" id="DSTSAHE"/>
<evidence type="ECO:0000256" key="4">
    <source>
        <dbReference type="ARBA" id="ARBA00023136"/>
    </source>
</evidence>
<dbReference type="Gene3D" id="1.20.58.390">
    <property type="entry name" value="Neurotransmitter-gated ion-channel transmembrane domain"/>
    <property type="match status" value="1"/>
</dbReference>
<dbReference type="PANTHER" id="PTHR18945">
    <property type="entry name" value="NEUROTRANSMITTER GATED ION CHANNEL"/>
    <property type="match status" value="1"/>
</dbReference>
<dbReference type="Gene3D" id="2.70.170.10">
    <property type="entry name" value="Neurotransmitter-gated ion-channel ligand-binding domain"/>
    <property type="match status" value="1"/>
</dbReference>
<evidence type="ECO:0000256" key="7">
    <source>
        <dbReference type="SAM" id="SignalP"/>
    </source>
</evidence>
<dbReference type="InterPro" id="IPR036719">
    <property type="entry name" value="Neuro-gated_channel_TM_sf"/>
</dbReference>
<accession>A0A8W8INM0</accession>
<evidence type="ECO:0008006" key="12">
    <source>
        <dbReference type="Google" id="ProtNLM"/>
    </source>
</evidence>
<feature type="transmembrane region" description="Helical" evidence="6">
    <location>
        <begin position="259"/>
        <end position="278"/>
    </location>
</feature>
<evidence type="ECO:0000256" key="6">
    <source>
        <dbReference type="SAM" id="Phobius"/>
    </source>
</evidence>
<dbReference type="CDD" id="cd18989">
    <property type="entry name" value="LGIC_ECD_cation"/>
    <property type="match status" value="1"/>
</dbReference>
<dbReference type="SUPFAM" id="SSF63712">
    <property type="entry name" value="Nicotinic receptor ligand binding domain-like"/>
    <property type="match status" value="1"/>
</dbReference>
<protein>
    <recommendedName>
        <fullName evidence="12">Neuronal acetylcholine receptor subunit alpha-6</fullName>
    </recommendedName>
</protein>
<dbReference type="InterPro" id="IPR006202">
    <property type="entry name" value="Neur_chan_lig-bd"/>
</dbReference>
<keyword evidence="4 6" id="KW-0472">Membrane</keyword>
<evidence type="ECO:0000259" key="9">
    <source>
        <dbReference type="Pfam" id="PF02932"/>
    </source>
</evidence>
<comment type="subcellular location">
    <subcellularLocation>
        <location evidence="1">Membrane</location>
        <topology evidence="1">Multi-pass membrane protein</topology>
    </subcellularLocation>
</comment>
<dbReference type="InterPro" id="IPR006201">
    <property type="entry name" value="Neur_channel"/>
</dbReference>
<dbReference type="GO" id="GO:0016020">
    <property type="term" value="C:membrane"/>
    <property type="evidence" value="ECO:0007669"/>
    <property type="project" value="UniProtKB-SubCell"/>
</dbReference>
<evidence type="ECO:0000256" key="3">
    <source>
        <dbReference type="ARBA" id="ARBA00022989"/>
    </source>
</evidence>
<feature type="signal peptide" evidence="7">
    <location>
        <begin position="1"/>
        <end position="18"/>
    </location>
</feature>
<keyword evidence="7" id="KW-0732">Signal</keyword>
<dbReference type="SUPFAM" id="SSF90112">
    <property type="entry name" value="Neurotransmitter-gated ion-channel transmembrane pore"/>
    <property type="match status" value="1"/>
</dbReference>
<evidence type="ECO:0000313" key="11">
    <source>
        <dbReference type="Proteomes" id="UP000005408"/>
    </source>
</evidence>
<evidence type="ECO:0000259" key="8">
    <source>
        <dbReference type="Pfam" id="PF02931"/>
    </source>
</evidence>
<name>A0A8W8INM0_MAGGI</name>
<dbReference type="InterPro" id="IPR006029">
    <property type="entry name" value="Neurotrans-gated_channel_TM"/>
</dbReference>
<dbReference type="Proteomes" id="UP000005408">
    <property type="component" value="Unassembled WGS sequence"/>
</dbReference>
<dbReference type="AlphaFoldDB" id="A0A8W8INM0"/>
<evidence type="ECO:0000256" key="5">
    <source>
        <dbReference type="SAM" id="MobiDB-lite"/>
    </source>
</evidence>
<feature type="domain" description="Neurotransmitter-gated ion-channel transmembrane" evidence="9">
    <location>
        <begin position="232"/>
        <end position="318"/>
    </location>
</feature>
<feature type="transmembrane region" description="Helical" evidence="6">
    <location>
        <begin position="290"/>
        <end position="308"/>
    </location>
</feature>
<evidence type="ECO:0000256" key="1">
    <source>
        <dbReference type="ARBA" id="ARBA00004141"/>
    </source>
</evidence>
<feature type="domain" description="Neurotransmitter-gated ion-channel ligand-binding" evidence="8">
    <location>
        <begin position="25"/>
        <end position="225"/>
    </location>
</feature>
<organism evidence="10 11">
    <name type="scientific">Magallana gigas</name>
    <name type="common">Pacific oyster</name>
    <name type="synonym">Crassostrea gigas</name>
    <dbReference type="NCBI Taxonomy" id="29159"/>
    <lineage>
        <taxon>Eukaryota</taxon>
        <taxon>Metazoa</taxon>
        <taxon>Spiralia</taxon>
        <taxon>Lophotrochozoa</taxon>
        <taxon>Mollusca</taxon>
        <taxon>Bivalvia</taxon>
        <taxon>Autobranchia</taxon>
        <taxon>Pteriomorphia</taxon>
        <taxon>Ostreida</taxon>
        <taxon>Ostreoidea</taxon>
        <taxon>Ostreidae</taxon>
        <taxon>Magallana</taxon>
    </lineage>
</organism>
<dbReference type="CDD" id="cd19051">
    <property type="entry name" value="LGIC_TM_cation"/>
    <property type="match status" value="1"/>
</dbReference>
<keyword evidence="11" id="KW-1185">Reference proteome</keyword>
<dbReference type="GO" id="GO:0005230">
    <property type="term" value="F:extracellular ligand-gated monoatomic ion channel activity"/>
    <property type="evidence" value="ECO:0007669"/>
    <property type="project" value="InterPro"/>
</dbReference>
<dbReference type="Pfam" id="PF02932">
    <property type="entry name" value="Neur_chan_memb"/>
    <property type="match status" value="1"/>
</dbReference>
<feature type="chain" id="PRO_5036458139" description="Neuronal acetylcholine receptor subunit alpha-6" evidence="7">
    <location>
        <begin position="19"/>
        <end position="411"/>
    </location>
</feature>
<proteinExistence type="predicted"/>
<feature type="compositionally biased region" description="Basic and acidic residues" evidence="5">
    <location>
        <begin position="351"/>
        <end position="361"/>
    </location>
</feature>
<feature type="region of interest" description="Disordered" evidence="5">
    <location>
        <begin position="346"/>
        <end position="374"/>
    </location>
</feature>
<sequence>MAAISTVFAVCLFGGVNSQTPVQVKSLVDNLLSNYDKRIRPVEDQTLPVILDVSFSLISIIGVDEVNEKLETSGYLTIQWTDTLLRWDPASNNGISTIFLPQNDIWKPDIVLGNGFKKFEEFGGSFYNVEVESFGNVFWKPFQVFETQCSIDTTYYPYDREVCEIVFVVWSYTVIEVEIFKSANGINLNEYTESGVWEITRTDVKVSKESVESKVTFSIHIKRKPFYYIFNIMIPILFLGMLTIFVFALPVDAGEKMSYAMTVFLSFAVFLTIINTLLPVSSETTPVLSIYLLMQMTMSILVLFITALQIRLHHRDTSVPISKPFRFMVRLMHYFHCRKSCKTSKTISPAENKDSEYRDNFDSMGETSQEEKNRPEWKDVTSAIDFLAFWSFFLLYLCLTVYLFATIIRGS</sequence>
<keyword evidence="3 6" id="KW-1133">Transmembrane helix</keyword>
<dbReference type="FunFam" id="2.70.170.10:FF:000028">
    <property type="entry name" value="AcetylCholine Receptor"/>
    <property type="match status" value="1"/>
</dbReference>
<dbReference type="OrthoDB" id="6160691at2759"/>
<dbReference type="InterPro" id="IPR038050">
    <property type="entry name" value="Neuro_actylchol_rec"/>
</dbReference>
<dbReference type="EnsemblMetazoa" id="G15156.1">
    <property type="protein sequence ID" value="G15156.1:cds"/>
    <property type="gene ID" value="G15156"/>
</dbReference>
<dbReference type="Pfam" id="PF02931">
    <property type="entry name" value="Neur_chan_LBD"/>
    <property type="match status" value="1"/>
</dbReference>
<reference evidence="10" key="1">
    <citation type="submission" date="2022-08" db="UniProtKB">
        <authorList>
            <consortium name="EnsemblMetazoa"/>
        </authorList>
    </citation>
    <scope>IDENTIFICATION</scope>
    <source>
        <strain evidence="10">05x7-T-G4-1.051#20</strain>
    </source>
</reference>
<keyword evidence="2 6" id="KW-0812">Transmembrane</keyword>
<evidence type="ECO:0000313" key="10">
    <source>
        <dbReference type="EnsemblMetazoa" id="G15156.1:cds"/>
    </source>
</evidence>
<feature type="transmembrane region" description="Helical" evidence="6">
    <location>
        <begin position="387"/>
        <end position="408"/>
    </location>
</feature>
<evidence type="ECO:0000256" key="2">
    <source>
        <dbReference type="ARBA" id="ARBA00022692"/>
    </source>
</evidence>
<dbReference type="GO" id="GO:0004888">
    <property type="term" value="F:transmembrane signaling receptor activity"/>
    <property type="evidence" value="ECO:0007669"/>
    <property type="project" value="InterPro"/>
</dbReference>
<feature type="transmembrane region" description="Helical" evidence="6">
    <location>
        <begin position="226"/>
        <end position="247"/>
    </location>
</feature>